<dbReference type="InterPro" id="IPR017937">
    <property type="entry name" value="Thioredoxin_CS"/>
</dbReference>
<protein>
    <recommendedName>
        <fullName evidence="3">Thioredoxin domain-containing protein</fullName>
    </recommendedName>
</protein>
<evidence type="ECO:0000256" key="1">
    <source>
        <dbReference type="ARBA" id="ARBA00023284"/>
    </source>
</evidence>
<organism evidence="4 5">
    <name type="scientific">Fibrobacter succinogenes</name>
    <name type="common">Bacteroides succinogenes</name>
    <dbReference type="NCBI Taxonomy" id="833"/>
    <lineage>
        <taxon>Bacteria</taxon>
        <taxon>Pseudomonadati</taxon>
        <taxon>Fibrobacterota</taxon>
        <taxon>Fibrobacteria</taxon>
        <taxon>Fibrobacterales</taxon>
        <taxon>Fibrobacteraceae</taxon>
        <taxon>Fibrobacter</taxon>
    </lineage>
</organism>
<feature type="chain" id="PRO_5016772803" description="Thioredoxin domain-containing protein" evidence="2">
    <location>
        <begin position="21"/>
        <end position="158"/>
    </location>
</feature>
<dbReference type="Pfam" id="PF03190">
    <property type="entry name" value="Thioredox_DsbH"/>
    <property type="match status" value="1"/>
</dbReference>
<feature type="signal peptide" evidence="2">
    <location>
        <begin position="1"/>
        <end position="20"/>
    </location>
</feature>
<dbReference type="EMBL" id="UHJL01000003">
    <property type="protein sequence ID" value="SUQ24717.1"/>
    <property type="molecule type" value="Genomic_DNA"/>
</dbReference>
<dbReference type="PROSITE" id="PS00194">
    <property type="entry name" value="THIOREDOXIN_1"/>
    <property type="match status" value="1"/>
</dbReference>
<keyword evidence="1" id="KW-0676">Redox-active center</keyword>
<dbReference type="Gene3D" id="3.40.30.10">
    <property type="entry name" value="Glutaredoxin"/>
    <property type="match status" value="1"/>
</dbReference>
<feature type="domain" description="Thioredoxin" evidence="3">
    <location>
        <begin position="10"/>
        <end position="150"/>
    </location>
</feature>
<reference evidence="4 5" key="1">
    <citation type="submission" date="2017-08" db="EMBL/GenBank/DDBJ databases">
        <authorList>
            <person name="de Groot N.N."/>
        </authorList>
    </citation>
    <scope>NUCLEOTIDE SEQUENCE [LARGE SCALE GENOMIC DNA]</scope>
    <source>
        <strain evidence="4 5">HM2</strain>
    </source>
</reference>
<dbReference type="SUPFAM" id="SSF52833">
    <property type="entry name" value="Thioredoxin-like"/>
    <property type="match status" value="1"/>
</dbReference>
<name>A0A380S652_FIBSU</name>
<dbReference type="InterPro" id="IPR036249">
    <property type="entry name" value="Thioredoxin-like_sf"/>
</dbReference>
<dbReference type="PANTHER" id="PTHR42899">
    <property type="entry name" value="SPERMATOGENESIS-ASSOCIATED PROTEIN 20"/>
    <property type="match status" value="1"/>
</dbReference>
<keyword evidence="2" id="KW-0732">Signal</keyword>
<evidence type="ECO:0000313" key="5">
    <source>
        <dbReference type="Proteomes" id="UP000255423"/>
    </source>
</evidence>
<dbReference type="InterPro" id="IPR013766">
    <property type="entry name" value="Thioredoxin_domain"/>
</dbReference>
<dbReference type="InterPro" id="IPR024705">
    <property type="entry name" value="Ssp411"/>
</dbReference>
<proteinExistence type="predicted"/>
<dbReference type="PANTHER" id="PTHR42899:SF1">
    <property type="entry name" value="SPERMATOGENESIS-ASSOCIATED PROTEIN 20"/>
    <property type="match status" value="1"/>
</dbReference>
<dbReference type="RefSeq" id="WP_088660940.1">
    <property type="nucleotide sequence ID" value="NZ_UHJL01000003.1"/>
</dbReference>
<evidence type="ECO:0000259" key="3">
    <source>
        <dbReference type="PROSITE" id="PS51352"/>
    </source>
</evidence>
<accession>A0A380S652</accession>
<evidence type="ECO:0000256" key="2">
    <source>
        <dbReference type="SAM" id="SignalP"/>
    </source>
</evidence>
<dbReference type="PROSITE" id="PS51352">
    <property type="entry name" value="THIOREDOXIN_2"/>
    <property type="match status" value="1"/>
</dbReference>
<dbReference type="AlphaFoldDB" id="A0A380S652"/>
<gene>
    <name evidence="4" type="ORF">SAMN05661053_2130</name>
</gene>
<sequence>MMRACLWVVLALSLALSAFAAPPPKPKLVHWMNYTEALEKAKDSNKLIFVDLYADWCVPCRIMDANTYSDPTVASILNTKFIPVKLDADSQDTIVCDGKRKTVQRCYFDVWNLSVLPAFVLIAPKGLSILTIKDSFTAEEMKYLLYQILEKEKEWISK</sequence>
<dbReference type="InterPro" id="IPR004879">
    <property type="entry name" value="Ssp411-like_TRX"/>
</dbReference>
<dbReference type="Proteomes" id="UP000255423">
    <property type="component" value="Unassembled WGS sequence"/>
</dbReference>
<evidence type="ECO:0000313" key="4">
    <source>
        <dbReference type="EMBL" id="SUQ24717.1"/>
    </source>
</evidence>